<proteinExistence type="predicted"/>
<feature type="domain" description="NmrA-like" evidence="1">
    <location>
        <begin position="3"/>
        <end position="61"/>
    </location>
</feature>
<dbReference type="STRING" id="3476.A0A2P5DDP9"/>
<dbReference type="Gene3D" id="3.90.25.10">
    <property type="entry name" value="UDP-galactose 4-epimerase, domain 1"/>
    <property type="match status" value="2"/>
</dbReference>
<dbReference type="InterPro" id="IPR008030">
    <property type="entry name" value="NmrA-like"/>
</dbReference>
<keyword evidence="3" id="KW-1185">Reference proteome</keyword>
<dbReference type="Gene3D" id="3.40.50.720">
    <property type="entry name" value="NAD(P)-binding Rossmann-like Domain"/>
    <property type="match status" value="1"/>
</dbReference>
<evidence type="ECO:0000313" key="3">
    <source>
        <dbReference type="Proteomes" id="UP000237105"/>
    </source>
</evidence>
<dbReference type="InterPro" id="IPR050608">
    <property type="entry name" value="NmrA-type/Isoflavone_red_sf"/>
</dbReference>
<dbReference type="GO" id="GO:0009807">
    <property type="term" value="P:lignan biosynthetic process"/>
    <property type="evidence" value="ECO:0007669"/>
    <property type="project" value="UniProtKB-ARBA"/>
</dbReference>
<dbReference type="Proteomes" id="UP000237105">
    <property type="component" value="Unassembled WGS sequence"/>
</dbReference>
<organism evidence="2 3">
    <name type="scientific">Parasponia andersonii</name>
    <name type="common">Sponia andersonii</name>
    <dbReference type="NCBI Taxonomy" id="3476"/>
    <lineage>
        <taxon>Eukaryota</taxon>
        <taxon>Viridiplantae</taxon>
        <taxon>Streptophyta</taxon>
        <taxon>Embryophyta</taxon>
        <taxon>Tracheophyta</taxon>
        <taxon>Spermatophyta</taxon>
        <taxon>Magnoliopsida</taxon>
        <taxon>eudicotyledons</taxon>
        <taxon>Gunneridae</taxon>
        <taxon>Pentapetalae</taxon>
        <taxon>rosids</taxon>
        <taxon>fabids</taxon>
        <taxon>Rosales</taxon>
        <taxon>Cannabaceae</taxon>
        <taxon>Parasponia</taxon>
    </lineage>
</organism>
<comment type="caution">
    <text evidence="2">The sequence shown here is derived from an EMBL/GenBank/DDBJ whole genome shotgun (WGS) entry which is preliminary data.</text>
</comment>
<feature type="domain" description="NmrA-like" evidence="1">
    <location>
        <begin position="78"/>
        <end position="160"/>
    </location>
</feature>
<dbReference type="PANTHER" id="PTHR43349:SF40">
    <property type="entry name" value="PHENYLCOUMARAN BENZYLIC ETHER REDUCTASE-LIKE PROTEIN FI1"/>
    <property type="match status" value="1"/>
</dbReference>
<dbReference type="AlphaFoldDB" id="A0A2P5DDP9"/>
<protein>
    <submittedName>
        <fullName evidence="2">Hopanoid-associated sugar epimerase</fullName>
    </submittedName>
</protein>
<dbReference type="EMBL" id="JXTB01000044">
    <property type="protein sequence ID" value="PON71426.1"/>
    <property type="molecule type" value="Genomic_DNA"/>
</dbReference>
<name>A0A2P5DDP9_PARAD</name>
<dbReference type="OrthoDB" id="419598at2759"/>
<accession>A0A2P5DDP9</accession>
<dbReference type="SUPFAM" id="SSF51735">
    <property type="entry name" value="NAD(P)-binding Rossmann-fold domains"/>
    <property type="match status" value="2"/>
</dbReference>
<evidence type="ECO:0000259" key="1">
    <source>
        <dbReference type="Pfam" id="PF05368"/>
    </source>
</evidence>
<reference evidence="3" key="1">
    <citation type="submission" date="2016-06" db="EMBL/GenBank/DDBJ databases">
        <title>Parallel loss of symbiosis genes in relatives of nitrogen-fixing non-legume Parasponia.</title>
        <authorList>
            <person name="Van Velzen R."/>
            <person name="Holmer R."/>
            <person name="Bu F."/>
            <person name="Rutten L."/>
            <person name="Van Zeijl A."/>
            <person name="Liu W."/>
            <person name="Santuari L."/>
            <person name="Cao Q."/>
            <person name="Sharma T."/>
            <person name="Shen D."/>
            <person name="Roswanjaya Y."/>
            <person name="Wardhani T."/>
            <person name="Kalhor M.S."/>
            <person name="Jansen J."/>
            <person name="Van den Hoogen J."/>
            <person name="Gungor B."/>
            <person name="Hartog M."/>
            <person name="Hontelez J."/>
            <person name="Verver J."/>
            <person name="Yang W.-C."/>
            <person name="Schijlen E."/>
            <person name="Repin R."/>
            <person name="Schilthuizen M."/>
            <person name="Schranz E."/>
            <person name="Heidstra R."/>
            <person name="Miyata K."/>
            <person name="Fedorova E."/>
            <person name="Kohlen W."/>
            <person name="Bisseling T."/>
            <person name="Smit S."/>
            <person name="Geurts R."/>
        </authorList>
    </citation>
    <scope>NUCLEOTIDE SEQUENCE [LARGE SCALE GENOMIC DNA]</scope>
    <source>
        <strain evidence="3">cv. WU1-14</strain>
    </source>
</reference>
<dbReference type="Pfam" id="PF05368">
    <property type="entry name" value="NmrA"/>
    <property type="match status" value="2"/>
</dbReference>
<sequence length="165" mass="18302">MAKKSKILVIKGTGYFGKFLVKARAEASHPTFALVRESTVSNPEKLDLFESFKSSGVTLLYVSTKLYVLPQLGQPNGKVPPRDQVVVLGDGNRKGVFVEEEDIATYTIKAVEDPRTLNKTLFVRPPANILSFNEIVSIRENKNGKTLEKTYVLEDQSVKTQISQG</sequence>
<gene>
    <name evidence="2" type="ORF">PanWU01x14_072230</name>
</gene>
<dbReference type="PANTHER" id="PTHR43349">
    <property type="entry name" value="PINORESINOL REDUCTASE-RELATED"/>
    <property type="match status" value="1"/>
</dbReference>
<dbReference type="InterPro" id="IPR036291">
    <property type="entry name" value="NAD(P)-bd_dom_sf"/>
</dbReference>
<evidence type="ECO:0000313" key="2">
    <source>
        <dbReference type="EMBL" id="PON71426.1"/>
    </source>
</evidence>